<dbReference type="Gene3D" id="1.20.1310.10">
    <property type="entry name" value="Cullin Repeats"/>
    <property type="match status" value="4"/>
</dbReference>
<proteinExistence type="inferred from homology"/>
<dbReference type="InterPro" id="IPR001373">
    <property type="entry name" value="Cullin_N"/>
</dbReference>
<dbReference type="STRING" id="1160509.A0A3N4IKR6"/>
<dbReference type="SUPFAM" id="SSF75632">
    <property type="entry name" value="Cullin homology domain"/>
    <property type="match status" value="1"/>
</dbReference>
<dbReference type="InterPro" id="IPR036390">
    <property type="entry name" value="WH_DNA-bd_sf"/>
</dbReference>
<accession>A0A3N4IKR6</accession>
<dbReference type="FunFam" id="1.20.1310.10:FF:000001">
    <property type="entry name" value="Cullin 3"/>
    <property type="match status" value="1"/>
</dbReference>
<evidence type="ECO:0000256" key="1">
    <source>
        <dbReference type="ARBA" id="ARBA00006019"/>
    </source>
</evidence>
<dbReference type="InterPro" id="IPR019559">
    <property type="entry name" value="Cullin_neddylation_domain"/>
</dbReference>
<dbReference type="FunFam" id="1.20.1310.10:FF:000002">
    <property type="entry name" value="cullin-3 isoform X1"/>
    <property type="match status" value="1"/>
</dbReference>
<evidence type="ECO:0000313" key="8">
    <source>
        <dbReference type="Proteomes" id="UP000275078"/>
    </source>
</evidence>
<evidence type="ECO:0000256" key="5">
    <source>
        <dbReference type="RuleBase" id="RU003829"/>
    </source>
</evidence>
<keyword evidence="3" id="KW-0832">Ubl conjugation</keyword>
<dbReference type="InterPro" id="IPR045093">
    <property type="entry name" value="Cullin"/>
</dbReference>
<dbReference type="GO" id="GO:0006511">
    <property type="term" value="P:ubiquitin-dependent protein catabolic process"/>
    <property type="evidence" value="ECO:0007669"/>
    <property type="project" value="InterPro"/>
</dbReference>
<dbReference type="AlphaFoldDB" id="A0A3N4IKR6"/>
<dbReference type="EMBL" id="ML119654">
    <property type="protein sequence ID" value="RPA85288.1"/>
    <property type="molecule type" value="Genomic_DNA"/>
</dbReference>
<dbReference type="Pfam" id="PF00888">
    <property type="entry name" value="Cullin"/>
    <property type="match status" value="1"/>
</dbReference>
<dbReference type="SUPFAM" id="SSF46785">
    <property type="entry name" value="Winged helix' DNA-binding domain"/>
    <property type="match status" value="1"/>
</dbReference>
<comment type="similarity">
    <text evidence="1 4 5">Belongs to the cullin family.</text>
</comment>
<evidence type="ECO:0000313" key="7">
    <source>
        <dbReference type="EMBL" id="RPA85288.1"/>
    </source>
</evidence>
<keyword evidence="2" id="KW-1017">Isopeptide bond</keyword>
<evidence type="ECO:0000256" key="2">
    <source>
        <dbReference type="ARBA" id="ARBA00022499"/>
    </source>
</evidence>
<dbReference type="SUPFAM" id="SSF74788">
    <property type="entry name" value="Cullin repeat-like"/>
    <property type="match status" value="1"/>
</dbReference>
<dbReference type="Pfam" id="PF26557">
    <property type="entry name" value="Cullin_AB"/>
    <property type="match status" value="1"/>
</dbReference>
<keyword evidence="8" id="KW-1185">Reference proteome</keyword>
<dbReference type="InterPro" id="IPR036388">
    <property type="entry name" value="WH-like_DNA-bd_sf"/>
</dbReference>
<name>A0A3N4IKR6_ASCIM</name>
<dbReference type="OrthoDB" id="27073at2759"/>
<dbReference type="PANTHER" id="PTHR11932">
    <property type="entry name" value="CULLIN"/>
    <property type="match status" value="1"/>
</dbReference>
<dbReference type="PROSITE" id="PS50069">
    <property type="entry name" value="CULLIN_2"/>
    <property type="match status" value="1"/>
</dbReference>
<dbReference type="Gene3D" id="3.30.230.130">
    <property type="entry name" value="Cullin, Chain C, Domain 2"/>
    <property type="match status" value="1"/>
</dbReference>
<gene>
    <name evidence="7" type="ORF">BJ508DRAFT_6480</name>
</gene>
<dbReference type="InterPro" id="IPR016159">
    <property type="entry name" value="Cullin_repeat-like_dom_sf"/>
</dbReference>
<dbReference type="FunFam" id="1.10.10.10:FF:000014">
    <property type="entry name" value="Cullin 1"/>
    <property type="match status" value="1"/>
</dbReference>
<protein>
    <submittedName>
        <fullName evidence="7">Cullin-domain-containing protein</fullName>
    </submittedName>
</protein>
<dbReference type="FunFam" id="1.20.1310.10:FF:000036">
    <property type="entry name" value="SCF ubiquitin ligase subunit CulC, putative"/>
    <property type="match status" value="1"/>
</dbReference>
<dbReference type="Gene3D" id="1.10.10.10">
    <property type="entry name" value="Winged helix-like DNA-binding domain superfamily/Winged helix DNA-binding domain"/>
    <property type="match status" value="1"/>
</dbReference>
<sequence>MCASRPRTKIRAPRRGLTGDHVDFDETWGVLAQSLREIHSQNASRLSFEELYRNAYKLVLKKFGDRLYQNVLDLISDHLLRVGHDDVRPLKPNSAVSGNGLFSGSAELERREAGTRFLIGLKRAWENHLVCLRMINDVLMYMDRSYCSDKDIPSIYVAAMGLFRDKLLYNQDFKVGETLNKIILDQIRMERDGDVIDRNSIRSCICMLDALYESDKELPTEKLYLTRFEKEFLASSTEFYKAEAEKLMRECDTASYFRLTSKRLKEETDRVQAFLCAATEQKIVRVVEKEMIESNLKEILKTETGLVQMIDNDKYEDIELVYRLSLRVDKDLTVVKSICKARIIEMGKELIKNLGAAGETNAATGTASSSKTPTESQNITNQTLLSIDWVEKVLVLKDKFDRILEQAMSKDGGMHIAFTQAFSEFINDFNRSAEYVSLFLDENMKKGIKGKSEAEVEAILDKAIVLFRYISDKDRFERYYNKHLARRLLTQRSISHDSEKQMIAKMKLEVGIAFTTKLEGMFRDMNVSDDLNAEYKAARAEARNASSSSAPKKVELTVNILTPTHWPSVSGGLPGEETQTCTFPEEIKSIVQDFETFYMSKHNGRLLKWQPQLGTADIRATFAHRKHELNVPTHSMIILLAFNDLPDEDPTLSYEQLKTITSIPENDLKRNLQSLAVAPKSRILIKKPMSREINSTDVFTFNKDFQSKLTRVKIGLVQSNRVETEKEKKETDEKVEEQRGHQIEAAIVRIMKQRKTMNHADLTHEVIGQLSNRFNPEPTLIKKRLESLMEREYIERVEGQRSVYRYLVSFPALIRPSAAMLIV</sequence>
<dbReference type="Proteomes" id="UP000275078">
    <property type="component" value="Unassembled WGS sequence"/>
</dbReference>
<dbReference type="Pfam" id="PF10557">
    <property type="entry name" value="Cullin_Nedd8"/>
    <property type="match status" value="1"/>
</dbReference>
<dbReference type="GO" id="GO:0031625">
    <property type="term" value="F:ubiquitin protein ligase binding"/>
    <property type="evidence" value="ECO:0007669"/>
    <property type="project" value="InterPro"/>
</dbReference>
<feature type="domain" description="Cullin family profile" evidence="6">
    <location>
        <begin position="431"/>
        <end position="676"/>
    </location>
</feature>
<evidence type="ECO:0000259" key="6">
    <source>
        <dbReference type="PROSITE" id="PS50069"/>
    </source>
</evidence>
<evidence type="ECO:0000256" key="4">
    <source>
        <dbReference type="PROSITE-ProRule" id="PRU00330"/>
    </source>
</evidence>
<organism evidence="7 8">
    <name type="scientific">Ascobolus immersus RN42</name>
    <dbReference type="NCBI Taxonomy" id="1160509"/>
    <lineage>
        <taxon>Eukaryota</taxon>
        <taxon>Fungi</taxon>
        <taxon>Dikarya</taxon>
        <taxon>Ascomycota</taxon>
        <taxon>Pezizomycotina</taxon>
        <taxon>Pezizomycetes</taxon>
        <taxon>Pezizales</taxon>
        <taxon>Ascobolaceae</taxon>
        <taxon>Ascobolus</taxon>
    </lineage>
</organism>
<dbReference type="InterPro" id="IPR059120">
    <property type="entry name" value="Cullin-like_AB"/>
</dbReference>
<dbReference type="InterPro" id="IPR036317">
    <property type="entry name" value="Cullin_homology_sf"/>
</dbReference>
<dbReference type="SMART" id="SM00182">
    <property type="entry name" value="CULLIN"/>
    <property type="match status" value="1"/>
</dbReference>
<dbReference type="SMART" id="SM00884">
    <property type="entry name" value="Cullin_Nedd8"/>
    <property type="match status" value="1"/>
</dbReference>
<evidence type="ECO:0000256" key="3">
    <source>
        <dbReference type="ARBA" id="ARBA00022843"/>
    </source>
</evidence>
<dbReference type="InterPro" id="IPR016158">
    <property type="entry name" value="Cullin_homology"/>
</dbReference>
<reference evidence="7 8" key="1">
    <citation type="journal article" date="2018" name="Nat. Ecol. Evol.">
        <title>Pezizomycetes genomes reveal the molecular basis of ectomycorrhizal truffle lifestyle.</title>
        <authorList>
            <person name="Murat C."/>
            <person name="Payen T."/>
            <person name="Noel B."/>
            <person name="Kuo A."/>
            <person name="Morin E."/>
            <person name="Chen J."/>
            <person name="Kohler A."/>
            <person name="Krizsan K."/>
            <person name="Balestrini R."/>
            <person name="Da Silva C."/>
            <person name="Montanini B."/>
            <person name="Hainaut M."/>
            <person name="Levati E."/>
            <person name="Barry K.W."/>
            <person name="Belfiori B."/>
            <person name="Cichocki N."/>
            <person name="Clum A."/>
            <person name="Dockter R.B."/>
            <person name="Fauchery L."/>
            <person name="Guy J."/>
            <person name="Iotti M."/>
            <person name="Le Tacon F."/>
            <person name="Lindquist E.A."/>
            <person name="Lipzen A."/>
            <person name="Malagnac F."/>
            <person name="Mello A."/>
            <person name="Molinier V."/>
            <person name="Miyauchi S."/>
            <person name="Poulain J."/>
            <person name="Riccioni C."/>
            <person name="Rubini A."/>
            <person name="Sitrit Y."/>
            <person name="Splivallo R."/>
            <person name="Traeger S."/>
            <person name="Wang M."/>
            <person name="Zifcakova L."/>
            <person name="Wipf D."/>
            <person name="Zambonelli A."/>
            <person name="Paolocci F."/>
            <person name="Nowrousian M."/>
            <person name="Ottonello S."/>
            <person name="Baldrian P."/>
            <person name="Spatafora J.W."/>
            <person name="Henrissat B."/>
            <person name="Nagy L.G."/>
            <person name="Aury J.M."/>
            <person name="Wincker P."/>
            <person name="Grigoriev I.V."/>
            <person name="Bonfante P."/>
            <person name="Martin F.M."/>
        </authorList>
    </citation>
    <scope>NUCLEOTIDE SEQUENCE [LARGE SCALE GENOMIC DNA]</scope>
    <source>
        <strain evidence="7 8">RN42</strain>
    </source>
</reference>